<gene>
    <name evidence="4" type="ORF">GCM10008927_07100</name>
</gene>
<dbReference type="EMBL" id="BMZF01000001">
    <property type="protein sequence ID" value="GHA44797.1"/>
    <property type="molecule type" value="Genomic_DNA"/>
</dbReference>
<reference evidence="5" key="1">
    <citation type="journal article" date="2019" name="Int. J. Syst. Evol. Microbiol.">
        <title>The Global Catalogue of Microorganisms (GCM) 10K type strain sequencing project: providing services to taxonomists for standard genome sequencing and annotation.</title>
        <authorList>
            <consortium name="The Broad Institute Genomics Platform"/>
            <consortium name="The Broad Institute Genome Sequencing Center for Infectious Disease"/>
            <person name="Wu L."/>
            <person name="Ma J."/>
        </authorList>
    </citation>
    <scope>NUCLEOTIDE SEQUENCE [LARGE SCALE GENOMIC DNA]</scope>
    <source>
        <strain evidence="5">KCTC 32465</strain>
    </source>
</reference>
<keyword evidence="2" id="KW-0326">Glycosidase</keyword>
<evidence type="ECO:0000313" key="5">
    <source>
        <dbReference type="Proteomes" id="UP000634455"/>
    </source>
</evidence>
<dbReference type="PANTHER" id="PTHR12304:SF4">
    <property type="entry name" value="URIDINE NUCLEOSIDASE"/>
    <property type="match status" value="1"/>
</dbReference>
<keyword evidence="1 4" id="KW-0378">Hydrolase</keyword>
<dbReference type="Gene3D" id="3.90.245.10">
    <property type="entry name" value="Ribonucleoside hydrolase-like"/>
    <property type="match status" value="1"/>
</dbReference>
<proteinExistence type="predicted"/>
<dbReference type="InterPro" id="IPR023186">
    <property type="entry name" value="IUNH"/>
</dbReference>
<evidence type="ECO:0000256" key="1">
    <source>
        <dbReference type="ARBA" id="ARBA00022801"/>
    </source>
</evidence>
<sequence>MTKQKILIDTDPGVDDAMAIFFACVHPDIDVVGMTGVFGNVTVDIAARNAIVLAERAEQDIPVARGADVPLVQTPNPVSDYVHGEQGFGDIPAQPTRAEILDETAAEFICRLINENPGEISLCPIGPLTNIALALQLDPTIAQKVKNVVIMGGSLREGGNVTAHAEANIWNDPHAADAVFAADWPVVMVGLDVTHRVICTPADFSELAKAAPKLGGFLQDASHFYIRFYEEVVGITGCYLHDPAAVIATLRPELFTIENHPIEVKVDGEEIGKTAISTNPERRAMQICTGIQAETVKELFMDTIKSGF</sequence>
<keyword evidence="5" id="KW-1185">Reference proteome</keyword>
<dbReference type="Proteomes" id="UP000634455">
    <property type="component" value="Unassembled WGS sequence"/>
</dbReference>
<evidence type="ECO:0000259" key="3">
    <source>
        <dbReference type="Pfam" id="PF01156"/>
    </source>
</evidence>
<name>A0ABQ3CVU3_9RHOB</name>
<dbReference type="SUPFAM" id="SSF53590">
    <property type="entry name" value="Nucleoside hydrolase"/>
    <property type="match status" value="1"/>
</dbReference>
<dbReference type="RefSeq" id="WP_189639168.1">
    <property type="nucleotide sequence ID" value="NZ_BMZF01000001.1"/>
</dbReference>
<comment type="caution">
    <text evidence="4">The sequence shown here is derived from an EMBL/GenBank/DDBJ whole genome shotgun (WGS) entry which is preliminary data.</text>
</comment>
<dbReference type="InterPro" id="IPR001910">
    <property type="entry name" value="Inosine/uridine_hydrolase_dom"/>
</dbReference>
<dbReference type="CDD" id="cd02650">
    <property type="entry name" value="nuc_hydro_CaPnhB"/>
    <property type="match status" value="1"/>
</dbReference>
<accession>A0ABQ3CVU3</accession>
<evidence type="ECO:0000313" key="4">
    <source>
        <dbReference type="EMBL" id="GHA44797.1"/>
    </source>
</evidence>
<dbReference type="GO" id="GO:0016787">
    <property type="term" value="F:hydrolase activity"/>
    <property type="evidence" value="ECO:0007669"/>
    <property type="project" value="UniProtKB-KW"/>
</dbReference>
<organism evidence="4 5">
    <name type="scientific">Paramylibacter ulvae</name>
    <dbReference type="NCBI Taxonomy" id="1651968"/>
    <lineage>
        <taxon>Bacteria</taxon>
        <taxon>Pseudomonadati</taxon>
        <taxon>Pseudomonadota</taxon>
        <taxon>Alphaproteobacteria</taxon>
        <taxon>Rhodobacterales</taxon>
        <taxon>Paracoccaceae</taxon>
        <taxon>Paramylibacter</taxon>
    </lineage>
</organism>
<evidence type="ECO:0000256" key="2">
    <source>
        <dbReference type="ARBA" id="ARBA00023295"/>
    </source>
</evidence>
<feature type="domain" description="Inosine/uridine-preferring nucleoside hydrolase" evidence="3">
    <location>
        <begin position="6"/>
        <end position="297"/>
    </location>
</feature>
<dbReference type="Pfam" id="PF01156">
    <property type="entry name" value="IU_nuc_hydro"/>
    <property type="match status" value="1"/>
</dbReference>
<dbReference type="InterPro" id="IPR036452">
    <property type="entry name" value="Ribo_hydro-like"/>
</dbReference>
<protein>
    <submittedName>
        <fullName evidence="4">Nucleoside hydrolase</fullName>
    </submittedName>
</protein>
<dbReference type="PANTHER" id="PTHR12304">
    <property type="entry name" value="INOSINE-URIDINE PREFERRING NUCLEOSIDE HYDROLASE"/>
    <property type="match status" value="1"/>
</dbReference>